<evidence type="ECO:0000313" key="1">
    <source>
        <dbReference type="EMBL" id="AXI29504.1"/>
    </source>
</evidence>
<keyword evidence="1" id="KW-0946">Virion</keyword>
<dbReference type="AlphaFoldDB" id="A0A1Q8TTP3"/>
<gene>
    <name evidence="1" type="ORF">CIB87_10975</name>
</gene>
<organism evidence="1 2">
    <name type="scientific">Priestia megaterium</name>
    <name type="common">Bacillus megaterium</name>
    <dbReference type="NCBI Taxonomy" id="1404"/>
    <lineage>
        <taxon>Bacteria</taxon>
        <taxon>Bacillati</taxon>
        <taxon>Bacillota</taxon>
        <taxon>Bacilli</taxon>
        <taxon>Bacillales</taxon>
        <taxon>Bacillaceae</taxon>
        <taxon>Priestia</taxon>
    </lineage>
</organism>
<dbReference type="InterPro" id="IPR012851">
    <property type="entry name" value="Spore_coat_CotF-like"/>
</dbReference>
<dbReference type="Pfam" id="PF07875">
    <property type="entry name" value="Coat_F"/>
    <property type="match status" value="1"/>
</dbReference>
<accession>A0A1Q8TTP3</accession>
<sequence>MNEKDIVNDYLAGLNASLTGYANIISQTNNQQLYETLIQIRNQDETRQRSVYEYAKQKNYYQPAAPANSTIVQQLKNQLQQG</sequence>
<dbReference type="EMBL" id="CP022674">
    <property type="protein sequence ID" value="AXI29504.1"/>
    <property type="molecule type" value="Genomic_DNA"/>
</dbReference>
<proteinExistence type="predicted"/>
<keyword evidence="1" id="KW-0167">Capsid protein</keyword>
<dbReference type="Proteomes" id="UP000253834">
    <property type="component" value="Chromosome"/>
</dbReference>
<name>A0A1Q8TTP3_PRIMG</name>
<protein>
    <submittedName>
        <fullName evidence="1">Spore coat protein</fullName>
    </submittedName>
</protein>
<evidence type="ECO:0000313" key="2">
    <source>
        <dbReference type="Proteomes" id="UP000253834"/>
    </source>
</evidence>
<dbReference type="RefSeq" id="WP_013060045.1">
    <property type="nucleotide sequence ID" value="NZ_CP022674.1"/>
</dbReference>
<reference evidence="1 2" key="1">
    <citation type="submission" date="2017-07" db="EMBL/GenBank/DDBJ databases">
        <title>Isolation and development of strain Bacillus megaterium SR7 for enhanced growth and metabolite production under supercritical carbon dioxide.</title>
        <authorList>
            <person name="Freedman A.J.E."/>
            <person name="Peet K.C."/>
            <person name="Boock J.T."/>
            <person name="Penn K."/>
            <person name="Prather K.L.J."/>
            <person name="Thompson J.R."/>
        </authorList>
    </citation>
    <scope>NUCLEOTIDE SEQUENCE [LARGE SCALE GENOMIC DNA]</scope>
    <source>
        <strain evidence="1 2">SR7</strain>
    </source>
</reference>